<protein>
    <submittedName>
        <fullName evidence="3">SRPBCC family protein</fullName>
    </submittedName>
</protein>
<accession>A0ABS1MFM8</accession>
<proteinExistence type="inferred from homology"/>
<dbReference type="Pfam" id="PF08327">
    <property type="entry name" value="AHSA1"/>
    <property type="match status" value="1"/>
</dbReference>
<gene>
    <name evidence="3" type="ORF">JK358_33700</name>
</gene>
<comment type="caution">
    <text evidence="3">The sequence shown here is derived from an EMBL/GenBank/DDBJ whole genome shotgun (WGS) entry which is preliminary data.</text>
</comment>
<evidence type="ECO:0000259" key="2">
    <source>
        <dbReference type="Pfam" id="PF08327"/>
    </source>
</evidence>
<reference evidence="3 4" key="1">
    <citation type="submission" date="2021-01" db="EMBL/GenBank/DDBJ databases">
        <title>WGS of actinomycetes isolated from Thailand.</title>
        <authorList>
            <person name="Thawai C."/>
        </authorList>
    </citation>
    <scope>NUCLEOTIDE SEQUENCE [LARGE SCALE GENOMIC DNA]</scope>
    <source>
        <strain evidence="3 4">LPG 2</strain>
    </source>
</reference>
<evidence type="ECO:0000313" key="3">
    <source>
        <dbReference type="EMBL" id="MBL1079372.1"/>
    </source>
</evidence>
<dbReference type="Proteomes" id="UP000602198">
    <property type="component" value="Unassembled WGS sequence"/>
</dbReference>
<dbReference type="RefSeq" id="WP_201955655.1">
    <property type="nucleotide sequence ID" value="NZ_JAERRJ010000016.1"/>
</dbReference>
<evidence type="ECO:0000313" key="4">
    <source>
        <dbReference type="Proteomes" id="UP000602198"/>
    </source>
</evidence>
<feature type="domain" description="Activator of Hsp90 ATPase homologue 1/2-like C-terminal" evidence="2">
    <location>
        <begin position="25"/>
        <end position="138"/>
    </location>
</feature>
<dbReference type="EMBL" id="JAERRJ010000016">
    <property type="protein sequence ID" value="MBL1079372.1"/>
    <property type="molecule type" value="Genomic_DNA"/>
</dbReference>
<keyword evidence="4" id="KW-1185">Reference proteome</keyword>
<sequence>MTPTPAGRLLGTATGRDLILTRHFRAPIADVWDSLTESERSARWFGPWKGESGTGRTIQVQMSFEETQPWMDMHIDVCEPPRRLGLSAVDEWGSWVLEVTLTEDASGTELVFTHHLTPDVDVSSVGPGWEYYLDNWVAAFDDDPLPAFDDYYPSMKPYYEELAAASGTTE</sequence>
<dbReference type="Gene3D" id="3.30.530.20">
    <property type="match status" value="1"/>
</dbReference>
<dbReference type="InterPro" id="IPR023393">
    <property type="entry name" value="START-like_dom_sf"/>
</dbReference>
<comment type="similarity">
    <text evidence="1">Belongs to the AHA1 family.</text>
</comment>
<dbReference type="SUPFAM" id="SSF55961">
    <property type="entry name" value="Bet v1-like"/>
    <property type="match status" value="1"/>
</dbReference>
<dbReference type="CDD" id="cd08899">
    <property type="entry name" value="SRPBCC_CalC_Aha1-like_6"/>
    <property type="match status" value="1"/>
</dbReference>
<name>A0ABS1MFM8_9NOCA</name>
<organism evidence="3 4">
    <name type="scientific">Nocardia acididurans</name>
    <dbReference type="NCBI Taxonomy" id="2802282"/>
    <lineage>
        <taxon>Bacteria</taxon>
        <taxon>Bacillati</taxon>
        <taxon>Actinomycetota</taxon>
        <taxon>Actinomycetes</taxon>
        <taxon>Mycobacteriales</taxon>
        <taxon>Nocardiaceae</taxon>
        <taxon>Nocardia</taxon>
    </lineage>
</organism>
<dbReference type="InterPro" id="IPR013538">
    <property type="entry name" value="ASHA1/2-like_C"/>
</dbReference>
<evidence type="ECO:0000256" key="1">
    <source>
        <dbReference type="ARBA" id="ARBA00006817"/>
    </source>
</evidence>